<dbReference type="Proteomes" id="UP000008212">
    <property type="component" value="Chromosome"/>
</dbReference>
<protein>
    <submittedName>
        <fullName evidence="2">Uncharacterized protein</fullName>
    </submittedName>
</protein>
<sequence>MGVSSTLGAHCGLFRSVFNLTARNSSYCIILKILVWFWKRGVYMKKYFLYVKKGLLWSLSFIIILSLIHYLRVQKFYGYDWYLLAIPIVLLIGGPLYAFAVEKINNKKNGR</sequence>
<dbReference type="PATRIC" id="fig|243275.7.peg.934"/>
<keyword evidence="1" id="KW-0812">Transmembrane</keyword>
<dbReference type="STRING" id="243275.TDE_0970"/>
<keyword evidence="1" id="KW-0472">Membrane</keyword>
<reference evidence="2 3" key="1">
    <citation type="journal article" date="2004" name="Proc. Natl. Acad. Sci. U.S.A.">
        <title>Comparison of the genome of the oral pathogen Treponema denticola with other spirochete genomes.</title>
        <authorList>
            <person name="Seshadri R."/>
            <person name="Myers G.S."/>
            <person name="Tettelin H."/>
            <person name="Eisen J.A."/>
            <person name="Heidelberg J.F."/>
            <person name="Dodson R.J."/>
            <person name="Davidsen T.M."/>
            <person name="DeBoy R.T."/>
            <person name="Fouts D.E."/>
            <person name="Haft D.H."/>
            <person name="Selengut J."/>
            <person name="Ren Q."/>
            <person name="Brinkac L.M."/>
            <person name="Madupu R."/>
            <person name="Kolonay J."/>
            <person name="Durkin S.A."/>
            <person name="Daugherty S.C."/>
            <person name="Shetty J."/>
            <person name="Shvartsbeyn A."/>
            <person name="Gebregeorgis E."/>
            <person name="Geer K."/>
            <person name="Tsegaye G."/>
            <person name="Malek J."/>
            <person name="Ayodeji B."/>
            <person name="Shatsman S."/>
            <person name="McLeod M.P."/>
            <person name="Smajs D."/>
            <person name="Howell J.K."/>
            <person name="Pal S."/>
            <person name="Amin A."/>
            <person name="Vashisth P."/>
            <person name="McNeill T.Z."/>
            <person name="Xiang Q."/>
            <person name="Sodergren E."/>
            <person name="Baca E."/>
            <person name="Weinstock G.M."/>
            <person name="Norris S.J."/>
            <person name="Fraser C.M."/>
            <person name="Paulsen I.T."/>
        </authorList>
    </citation>
    <scope>NUCLEOTIDE SEQUENCE [LARGE SCALE GENOMIC DNA]</scope>
    <source>
        <strain evidence="3">ATCC 35405 / DSM 14222 / CIP 103919 / JCM 8153 / KCTC 15104</strain>
    </source>
</reference>
<feature type="transmembrane region" description="Helical" evidence="1">
    <location>
        <begin position="50"/>
        <end position="69"/>
    </location>
</feature>
<gene>
    <name evidence="2" type="ordered locus">TDE_0970</name>
</gene>
<organism evidence="2 3">
    <name type="scientific">Treponema denticola (strain ATCC 35405 / DSM 14222 / CIP 103919 / JCM 8153 / KCTC 15104)</name>
    <dbReference type="NCBI Taxonomy" id="243275"/>
    <lineage>
        <taxon>Bacteria</taxon>
        <taxon>Pseudomonadati</taxon>
        <taxon>Spirochaetota</taxon>
        <taxon>Spirochaetia</taxon>
        <taxon>Spirochaetales</taxon>
        <taxon>Treponemataceae</taxon>
        <taxon>Treponema</taxon>
    </lineage>
</organism>
<dbReference type="PaxDb" id="243275-TDE_0970"/>
<dbReference type="KEGG" id="tde:TDE_0970"/>
<evidence type="ECO:0000313" key="2">
    <source>
        <dbReference type="EMBL" id="AAS11461.1"/>
    </source>
</evidence>
<name>Q73P29_TREDE</name>
<dbReference type="EMBL" id="AE017226">
    <property type="protein sequence ID" value="AAS11461.1"/>
    <property type="molecule type" value="Genomic_DNA"/>
</dbReference>
<feature type="transmembrane region" description="Helical" evidence="1">
    <location>
        <begin position="20"/>
        <end position="38"/>
    </location>
</feature>
<evidence type="ECO:0000256" key="1">
    <source>
        <dbReference type="SAM" id="Phobius"/>
    </source>
</evidence>
<feature type="transmembrane region" description="Helical" evidence="1">
    <location>
        <begin position="81"/>
        <end position="101"/>
    </location>
</feature>
<dbReference type="AlphaFoldDB" id="Q73P29"/>
<accession>Q73P29</accession>
<proteinExistence type="predicted"/>
<evidence type="ECO:0000313" key="3">
    <source>
        <dbReference type="Proteomes" id="UP000008212"/>
    </source>
</evidence>
<dbReference type="HOGENOM" id="CLU_2157255_0_0_12"/>
<keyword evidence="1" id="KW-1133">Transmembrane helix</keyword>
<keyword evidence="3" id="KW-1185">Reference proteome</keyword>